<protein>
    <submittedName>
        <fullName evidence="8">Enzymatic polyprotein</fullName>
    </submittedName>
</protein>
<evidence type="ECO:0000313" key="9">
    <source>
        <dbReference type="Proteomes" id="UP000247409"/>
    </source>
</evidence>
<keyword evidence="6" id="KW-0695">RNA-directed DNA polymerase</keyword>
<dbReference type="InterPro" id="IPR041373">
    <property type="entry name" value="RT_RNaseH"/>
</dbReference>
<keyword evidence="3" id="KW-0540">Nuclease</keyword>
<dbReference type="STRING" id="448386.A0A2V3ILD2"/>
<name>A0A2V3ILD2_9FLOR</name>
<proteinExistence type="predicted"/>
<keyword evidence="4" id="KW-0255">Endonuclease</keyword>
<evidence type="ECO:0000259" key="7">
    <source>
        <dbReference type="Pfam" id="PF17917"/>
    </source>
</evidence>
<feature type="domain" description="Reverse transcriptase RNase H-like" evidence="7">
    <location>
        <begin position="2"/>
        <end position="114"/>
    </location>
</feature>
<evidence type="ECO:0000256" key="2">
    <source>
        <dbReference type="ARBA" id="ARBA00022695"/>
    </source>
</evidence>
<dbReference type="InterPro" id="IPR050951">
    <property type="entry name" value="Retrovirus_Pol_polyprotein"/>
</dbReference>
<dbReference type="GO" id="GO:0016787">
    <property type="term" value="F:hydrolase activity"/>
    <property type="evidence" value="ECO:0007669"/>
    <property type="project" value="UniProtKB-KW"/>
</dbReference>
<dbReference type="Pfam" id="PF17917">
    <property type="entry name" value="RT_RNaseH"/>
    <property type="match status" value="1"/>
</dbReference>
<dbReference type="InterPro" id="IPR043502">
    <property type="entry name" value="DNA/RNA_pol_sf"/>
</dbReference>
<comment type="caution">
    <text evidence="8">The sequence shown here is derived from an EMBL/GenBank/DDBJ whole genome shotgun (WGS) entry which is preliminary data.</text>
</comment>
<keyword evidence="9" id="KW-1185">Reference proteome</keyword>
<accession>A0A2V3ILD2</accession>
<evidence type="ECO:0000256" key="3">
    <source>
        <dbReference type="ARBA" id="ARBA00022722"/>
    </source>
</evidence>
<sequence>MTDASEKYWSGVVTHVHRLELHKEITQQAHLPLTFVGQAISSSQQRLSTPEKEAYAIYQVFRKLDYFFLGENPVHVYTDHRNLMFAFNPHAFEPTLGRHVITKVQRWALSLSQFDYTIEHILGKLNIFADMLKRWTKSYQTRQTSMGSVHSLVMRAK</sequence>
<evidence type="ECO:0000256" key="4">
    <source>
        <dbReference type="ARBA" id="ARBA00022759"/>
    </source>
</evidence>
<dbReference type="GO" id="GO:0003964">
    <property type="term" value="F:RNA-directed DNA polymerase activity"/>
    <property type="evidence" value="ECO:0007669"/>
    <property type="project" value="UniProtKB-KW"/>
</dbReference>
<dbReference type="GO" id="GO:0004519">
    <property type="term" value="F:endonuclease activity"/>
    <property type="evidence" value="ECO:0007669"/>
    <property type="project" value="UniProtKB-KW"/>
</dbReference>
<dbReference type="OrthoDB" id="78677at2759"/>
<keyword evidence="1" id="KW-0808">Transferase</keyword>
<evidence type="ECO:0000256" key="1">
    <source>
        <dbReference type="ARBA" id="ARBA00022679"/>
    </source>
</evidence>
<reference evidence="8 9" key="1">
    <citation type="journal article" date="2018" name="Mol. Biol. Evol.">
        <title>Analysis of the draft genome of the red seaweed Gracilariopsis chorda provides insights into genome size evolution in Rhodophyta.</title>
        <authorList>
            <person name="Lee J."/>
            <person name="Yang E.C."/>
            <person name="Graf L."/>
            <person name="Yang J.H."/>
            <person name="Qiu H."/>
            <person name="Zel Zion U."/>
            <person name="Chan C.X."/>
            <person name="Stephens T.G."/>
            <person name="Weber A.P.M."/>
            <person name="Boo G.H."/>
            <person name="Boo S.M."/>
            <person name="Kim K.M."/>
            <person name="Shin Y."/>
            <person name="Jung M."/>
            <person name="Lee S.J."/>
            <person name="Yim H.S."/>
            <person name="Lee J.H."/>
            <person name="Bhattacharya D."/>
            <person name="Yoon H.S."/>
        </authorList>
    </citation>
    <scope>NUCLEOTIDE SEQUENCE [LARGE SCALE GENOMIC DNA]</scope>
    <source>
        <strain evidence="8 9">SKKU-2015</strain>
        <tissue evidence="8">Whole body</tissue>
    </source>
</reference>
<dbReference type="PANTHER" id="PTHR37984:SF5">
    <property type="entry name" value="PROTEIN NYNRIN-LIKE"/>
    <property type="match status" value="1"/>
</dbReference>
<gene>
    <name evidence="8" type="ORF">BWQ96_07402</name>
</gene>
<keyword evidence="5" id="KW-0378">Hydrolase</keyword>
<dbReference type="Proteomes" id="UP000247409">
    <property type="component" value="Unassembled WGS sequence"/>
</dbReference>
<dbReference type="PANTHER" id="PTHR37984">
    <property type="entry name" value="PROTEIN CBG26694"/>
    <property type="match status" value="1"/>
</dbReference>
<keyword evidence="2" id="KW-0548">Nucleotidyltransferase</keyword>
<dbReference type="SUPFAM" id="SSF56672">
    <property type="entry name" value="DNA/RNA polymerases"/>
    <property type="match status" value="1"/>
</dbReference>
<evidence type="ECO:0000313" key="8">
    <source>
        <dbReference type="EMBL" id="PXF42858.1"/>
    </source>
</evidence>
<evidence type="ECO:0000256" key="6">
    <source>
        <dbReference type="ARBA" id="ARBA00022918"/>
    </source>
</evidence>
<organism evidence="8 9">
    <name type="scientific">Gracilariopsis chorda</name>
    <dbReference type="NCBI Taxonomy" id="448386"/>
    <lineage>
        <taxon>Eukaryota</taxon>
        <taxon>Rhodophyta</taxon>
        <taxon>Florideophyceae</taxon>
        <taxon>Rhodymeniophycidae</taxon>
        <taxon>Gracilariales</taxon>
        <taxon>Gracilariaceae</taxon>
        <taxon>Gracilariopsis</taxon>
    </lineage>
</organism>
<evidence type="ECO:0000256" key="5">
    <source>
        <dbReference type="ARBA" id="ARBA00022801"/>
    </source>
</evidence>
<dbReference type="EMBL" id="NBIV01000147">
    <property type="protein sequence ID" value="PXF42858.1"/>
    <property type="molecule type" value="Genomic_DNA"/>
</dbReference>
<dbReference type="AlphaFoldDB" id="A0A2V3ILD2"/>